<reference evidence="2" key="1">
    <citation type="journal article" date="2014" name="Int. J. Syst. Evol. Microbiol.">
        <title>Complete genome sequence of Corynebacterium casei LMG S-19264T (=DSM 44701T), isolated from a smear-ripened cheese.</title>
        <authorList>
            <consortium name="US DOE Joint Genome Institute (JGI-PGF)"/>
            <person name="Walter F."/>
            <person name="Albersmeier A."/>
            <person name="Kalinowski J."/>
            <person name="Ruckert C."/>
        </authorList>
    </citation>
    <scope>NUCLEOTIDE SEQUENCE</scope>
    <source>
        <strain evidence="2">JCM 3313</strain>
    </source>
</reference>
<proteinExistence type="predicted"/>
<dbReference type="EMBL" id="BMRG01000002">
    <property type="protein sequence ID" value="GGP42853.1"/>
    <property type="molecule type" value="Genomic_DNA"/>
</dbReference>
<evidence type="ECO:0000313" key="2">
    <source>
        <dbReference type="EMBL" id="GGP42853.1"/>
    </source>
</evidence>
<sequence>MRAERSRPEGFPASGHLPGLSHRTTLAVRDVERRSEEYYVRPGATALALRRYRVFLTRSGRRPLYPRSVGCSCAECAFQDVRHSRDVLEWTLERLRRRSRGELERLVTALDAVYLKRTLPDPFAARRPPSSQLRGPRPDPWWYDRLSEPPGW</sequence>
<dbReference type="AlphaFoldDB" id="A0A918EBR0"/>
<feature type="region of interest" description="Disordered" evidence="1">
    <location>
        <begin position="125"/>
        <end position="152"/>
    </location>
</feature>
<organism evidence="2 3">
    <name type="scientific">Saccharothrix coeruleofusca</name>
    <dbReference type="NCBI Taxonomy" id="33919"/>
    <lineage>
        <taxon>Bacteria</taxon>
        <taxon>Bacillati</taxon>
        <taxon>Actinomycetota</taxon>
        <taxon>Actinomycetes</taxon>
        <taxon>Pseudonocardiales</taxon>
        <taxon>Pseudonocardiaceae</taxon>
        <taxon>Saccharothrix</taxon>
    </lineage>
</organism>
<evidence type="ECO:0000256" key="1">
    <source>
        <dbReference type="SAM" id="MobiDB-lite"/>
    </source>
</evidence>
<comment type="caution">
    <text evidence="2">The sequence shown here is derived from an EMBL/GenBank/DDBJ whole genome shotgun (WGS) entry which is preliminary data.</text>
</comment>
<accession>A0A918EBR0</accession>
<name>A0A918EBR0_9PSEU</name>
<dbReference type="Proteomes" id="UP000639606">
    <property type="component" value="Unassembled WGS sequence"/>
</dbReference>
<reference evidence="2" key="2">
    <citation type="submission" date="2020-09" db="EMBL/GenBank/DDBJ databases">
        <authorList>
            <person name="Sun Q."/>
            <person name="Ohkuma M."/>
        </authorList>
    </citation>
    <scope>NUCLEOTIDE SEQUENCE</scope>
    <source>
        <strain evidence="2">JCM 3313</strain>
    </source>
</reference>
<keyword evidence="3" id="KW-1185">Reference proteome</keyword>
<gene>
    <name evidence="2" type="ORF">GCM10010185_12970</name>
</gene>
<feature type="region of interest" description="Disordered" evidence="1">
    <location>
        <begin position="1"/>
        <end position="20"/>
    </location>
</feature>
<protein>
    <submittedName>
        <fullName evidence="2">Uncharacterized protein</fullName>
    </submittedName>
</protein>
<evidence type="ECO:0000313" key="3">
    <source>
        <dbReference type="Proteomes" id="UP000639606"/>
    </source>
</evidence>